<accession>A0A382LNW0</accession>
<dbReference type="GO" id="GO:0022857">
    <property type="term" value="F:transmembrane transporter activity"/>
    <property type="evidence" value="ECO:0007669"/>
    <property type="project" value="InterPro"/>
</dbReference>
<feature type="non-terminal residue" evidence="1">
    <location>
        <position position="45"/>
    </location>
</feature>
<gene>
    <name evidence="1" type="ORF">METZ01_LOCUS289666</name>
</gene>
<dbReference type="GO" id="GO:0016020">
    <property type="term" value="C:membrane"/>
    <property type="evidence" value="ECO:0007669"/>
    <property type="project" value="InterPro"/>
</dbReference>
<dbReference type="PROSITE" id="PS50283">
    <property type="entry name" value="NA_SOLUT_SYMP_3"/>
    <property type="match status" value="1"/>
</dbReference>
<sequence>VIIALYLVSMIGVGWLGRMRRQSDSMIDFYLAGRSMGFGVLFLTL</sequence>
<dbReference type="EMBL" id="UINC01087447">
    <property type="protein sequence ID" value="SVC36812.1"/>
    <property type="molecule type" value="Genomic_DNA"/>
</dbReference>
<dbReference type="AlphaFoldDB" id="A0A382LNW0"/>
<dbReference type="InterPro" id="IPR001734">
    <property type="entry name" value="Na/solute_symporter"/>
</dbReference>
<protein>
    <submittedName>
        <fullName evidence="1">Uncharacterized protein</fullName>
    </submittedName>
</protein>
<evidence type="ECO:0000313" key="1">
    <source>
        <dbReference type="EMBL" id="SVC36812.1"/>
    </source>
</evidence>
<feature type="non-terminal residue" evidence="1">
    <location>
        <position position="1"/>
    </location>
</feature>
<name>A0A382LNW0_9ZZZZ</name>
<organism evidence="1">
    <name type="scientific">marine metagenome</name>
    <dbReference type="NCBI Taxonomy" id="408172"/>
    <lineage>
        <taxon>unclassified sequences</taxon>
        <taxon>metagenomes</taxon>
        <taxon>ecological metagenomes</taxon>
    </lineage>
</organism>
<proteinExistence type="predicted"/>
<reference evidence="1" key="1">
    <citation type="submission" date="2018-05" db="EMBL/GenBank/DDBJ databases">
        <authorList>
            <person name="Lanie J.A."/>
            <person name="Ng W.-L."/>
            <person name="Kazmierczak K.M."/>
            <person name="Andrzejewski T.M."/>
            <person name="Davidsen T.M."/>
            <person name="Wayne K.J."/>
            <person name="Tettelin H."/>
            <person name="Glass J.I."/>
            <person name="Rusch D."/>
            <person name="Podicherti R."/>
            <person name="Tsui H.-C.T."/>
            <person name="Winkler M.E."/>
        </authorList>
    </citation>
    <scope>NUCLEOTIDE SEQUENCE</scope>
</reference>